<accession>A0A1L9CZH0</accession>
<dbReference type="Proteomes" id="UP000500870">
    <property type="component" value="Chromosome 2"/>
</dbReference>
<dbReference type="EMBL" id="CP050896">
    <property type="protein sequence ID" value="QIX19667.1"/>
    <property type="molecule type" value="Genomic_DNA"/>
</dbReference>
<organism evidence="1 2">
    <name type="scientific">Agrobacterium pusense</name>
    <dbReference type="NCBI Taxonomy" id="648995"/>
    <lineage>
        <taxon>Bacteria</taxon>
        <taxon>Pseudomonadati</taxon>
        <taxon>Pseudomonadota</taxon>
        <taxon>Alphaproteobacteria</taxon>
        <taxon>Hyphomicrobiales</taxon>
        <taxon>Rhizobiaceae</taxon>
        <taxon>Rhizobium/Agrobacterium group</taxon>
        <taxon>Agrobacterium</taxon>
    </lineage>
</organism>
<name>A0A1L9CZH0_9HYPH</name>
<evidence type="ECO:0000313" key="2">
    <source>
        <dbReference type="Proteomes" id="UP000500870"/>
    </source>
</evidence>
<dbReference type="AlphaFoldDB" id="A0A1L9CZH0"/>
<sequence length="137" mass="15719">MHIHPYILENHGVYPKRFLEDGQFFGMRQSIHDNLDQRLVAEVDRESDLTAYSGYVAMELWADDDDIPTGAKIEILFSERKGIAALLYDHPNISDAFIEWVFCTSPADALTEWKRKVRWPLMETSRGPVDIIGGAHQ</sequence>
<evidence type="ECO:0000313" key="1">
    <source>
        <dbReference type="EMBL" id="QIX19667.1"/>
    </source>
</evidence>
<reference evidence="1 2" key="1">
    <citation type="submission" date="2020-04" db="EMBL/GenBank/DDBJ databases">
        <title>FDA dAtabase for Regulatory Grade micrObial Sequences (FDA-ARGOS): Supporting development and validation of Infectious Disease Dx tests.</title>
        <authorList>
            <person name="Sciortino C."/>
            <person name="Tallon L."/>
            <person name="Sadzewicz L."/>
            <person name="Vavikolanu K."/>
            <person name="Mehta A."/>
            <person name="Aluvathingal J."/>
            <person name="Nadendla S."/>
            <person name="Nandy P."/>
            <person name="Geyer C."/>
            <person name="Yan Y."/>
            <person name="Sichtig H."/>
        </authorList>
    </citation>
    <scope>NUCLEOTIDE SEQUENCE [LARGE SCALE GENOMIC DNA]</scope>
    <source>
        <strain evidence="1 2">FDAARGOS_633</strain>
    </source>
</reference>
<protein>
    <submittedName>
        <fullName evidence="1">Uncharacterized protein</fullName>
    </submittedName>
</protein>
<proteinExistence type="predicted"/>
<gene>
    <name evidence="1" type="ORF">FOB41_00260</name>
</gene>
<dbReference type="RefSeq" id="WP_052821207.1">
    <property type="nucleotide sequence ID" value="NZ_CP050896.1"/>
</dbReference>